<protein>
    <submittedName>
        <fullName evidence="1">Uncharacterized protein</fullName>
    </submittedName>
</protein>
<evidence type="ECO:0000313" key="2">
    <source>
        <dbReference type="Proteomes" id="UP000605992"/>
    </source>
</evidence>
<organism evidence="1 2">
    <name type="scientific">Planotetraspora thailandica</name>
    <dbReference type="NCBI Taxonomy" id="487172"/>
    <lineage>
        <taxon>Bacteria</taxon>
        <taxon>Bacillati</taxon>
        <taxon>Actinomycetota</taxon>
        <taxon>Actinomycetes</taxon>
        <taxon>Streptosporangiales</taxon>
        <taxon>Streptosporangiaceae</taxon>
        <taxon>Planotetraspora</taxon>
    </lineage>
</organism>
<accession>A0A8J3V2E6</accession>
<keyword evidence="2" id="KW-1185">Reference proteome</keyword>
<dbReference type="Proteomes" id="UP000605992">
    <property type="component" value="Unassembled WGS sequence"/>
</dbReference>
<sequence>MLHTQVYVIPPEAASSHSPLRFFRHHIDLHRVRGPLCHDCATAEPPA</sequence>
<dbReference type="EMBL" id="BOOR01000027">
    <property type="protein sequence ID" value="GII55508.1"/>
    <property type="molecule type" value="Genomic_DNA"/>
</dbReference>
<gene>
    <name evidence="1" type="ORF">Pth03_38970</name>
</gene>
<reference evidence="1" key="1">
    <citation type="submission" date="2021-01" db="EMBL/GenBank/DDBJ databases">
        <title>Whole genome shotgun sequence of Planotetraspora thailandica NBRC 104271.</title>
        <authorList>
            <person name="Komaki H."/>
            <person name="Tamura T."/>
        </authorList>
    </citation>
    <scope>NUCLEOTIDE SEQUENCE</scope>
    <source>
        <strain evidence="1">NBRC 104271</strain>
    </source>
</reference>
<name>A0A8J3V2E6_9ACTN</name>
<evidence type="ECO:0000313" key="1">
    <source>
        <dbReference type="EMBL" id="GII55508.1"/>
    </source>
</evidence>
<comment type="caution">
    <text evidence="1">The sequence shown here is derived from an EMBL/GenBank/DDBJ whole genome shotgun (WGS) entry which is preliminary data.</text>
</comment>
<proteinExistence type="predicted"/>
<dbReference type="AlphaFoldDB" id="A0A8J3V2E6"/>
<dbReference type="RefSeq" id="WP_203945710.1">
    <property type="nucleotide sequence ID" value="NZ_BOOR01000027.1"/>
</dbReference>